<reference evidence="8 9" key="1">
    <citation type="submission" date="2020-03" db="EMBL/GenBank/DDBJ databases">
        <title>Whole genome shotgun sequence of Phytohabitans suffuscus NBRC 105367.</title>
        <authorList>
            <person name="Komaki H."/>
            <person name="Tamura T."/>
        </authorList>
    </citation>
    <scope>NUCLEOTIDE SEQUENCE [LARGE SCALE GENOMIC DNA]</scope>
    <source>
        <strain evidence="8 9">NBRC 105367</strain>
    </source>
</reference>
<dbReference type="KEGG" id="psuu:Psuf_091110"/>
<feature type="domain" description="FAD-binding" evidence="7">
    <location>
        <begin position="5"/>
        <end position="346"/>
    </location>
</feature>
<proteinExistence type="predicted"/>
<evidence type="ECO:0000256" key="4">
    <source>
        <dbReference type="ARBA" id="ARBA00023002"/>
    </source>
</evidence>
<dbReference type="Gene3D" id="3.50.50.60">
    <property type="entry name" value="FAD/NAD(P)-binding domain"/>
    <property type="match status" value="1"/>
</dbReference>
<dbReference type="GO" id="GO:0004497">
    <property type="term" value="F:monooxygenase activity"/>
    <property type="evidence" value="ECO:0007669"/>
    <property type="project" value="UniProtKB-KW"/>
</dbReference>
<dbReference type="SUPFAM" id="SSF54373">
    <property type="entry name" value="FAD-linked reductases, C-terminal domain"/>
    <property type="match status" value="1"/>
</dbReference>
<evidence type="ECO:0000256" key="3">
    <source>
        <dbReference type="ARBA" id="ARBA00022827"/>
    </source>
</evidence>
<dbReference type="PANTHER" id="PTHR13789:SF318">
    <property type="entry name" value="GERANYLGERANYL DIPHOSPHATE REDUCTASE"/>
    <property type="match status" value="1"/>
</dbReference>
<feature type="region of interest" description="Disordered" evidence="6">
    <location>
        <begin position="344"/>
        <end position="371"/>
    </location>
</feature>
<reference evidence="8 9" key="2">
    <citation type="submission" date="2020-03" db="EMBL/GenBank/DDBJ databases">
        <authorList>
            <person name="Ichikawa N."/>
            <person name="Kimura A."/>
            <person name="Kitahashi Y."/>
            <person name="Uohara A."/>
        </authorList>
    </citation>
    <scope>NUCLEOTIDE SEQUENCE [LARGE SCALE GENOMIC DNA]</scope>
    <source>
        <strain evidence="8 9">NBRC 105367</strain>
    </source>
</reference>
<keyword evidence="9" id="KW-1185">Reference proteome</keyword>
<evidence type="ECO:0000256" key="5">
    <source>
        <dbReference type="ARBA" id="ARBA00023033"/>
    </source>
</evidence>
<evidence type="ECO:0000313" key="9">
    <source>
        <dbReference type="Proteomes" id="UP000503011"/>
    </source>
</evidence>
<evidence type="ECO:0000256" key="6">
    <source>
        <dbReference type="SAM" id="MobiDB-lite"/>
    </source>
</evidence>
<sequence>MPQLRVAVVGAGIAGLAFAAALRRARIDCHVYEQAERLTEVGAGVQVAPNASRLLHRLSLRERLSASAVAPQAIEMRRWDDGGLLQRVPLGGLCDRRFGAPYYTLHRADLHSGLLSLVPPDRVHLGARLVAVSQGADEARLHLADGTTVAADLVVGADGIHSVAREQIVTDEPRFSGQTIYRGLVPAEQVPFLLDEPRVRLWLGPDRHVVCYPVSAGRQVSFGATVSASDWREESWVARGEVAELAAAYEGWHPDVVRLIGAARRVSRWALHDRDSADRLSSGRVAVIGDAAHPMLPFQAQGANQAIEDAVVLALCLAEAGPGGLDAALHRYEQIRLPRTTRIQRQSRSNAETFHLADGDAQRRRDVSARTTSGLDQHEWLFGYDAERATTTSRSA</sequence>
<dbReference type="RefSeq" id="WP_173165209.1">
    <property type="nucleotide sequence ID" value="NZ_AP022871.1"/>
</dbReference>
<feature type="compositionally biased region" description="Basic and acidic residues" evidence="6">
    <location>
        <begin position="355"/>
        <end position="368"/>
    </location>
</feature>
<evidence type="ECO:0000313" key="8">
    <source>
        <dbReference type="EMBL" id="BCB91798.1"/>
    </source>
</evidence>
<evidence type="ECO:0000256" key="1">
    <source>
        <dbReference type="ARBA" id="ARBA00001974"/>
    </source>
</evidence>
<protein>
    <submittedName>
        <fullName evidence="8">Salicylate hydroxylase</fullName>
    </submittedName>
</protein>
<dbReference type="SUPFAM" id="SSF51905">
    <property type="entry name" value="FAD/NAD(P)-binding domain"/>
    <property type="match status" value="1"/>
</dbReference>
<dbReference type="GO" id="GO:0071949">
    <property type="term" value="F:FAD binding"/>
    <property type="evidence" value="ECO:0007669"/>
    <property type="project" value="InterPro"/>
</dbReference>
<dbReference type="PRINTS" id="PR00420">
    <property type="entry name" value="RNGMNOXGNASE"/>
</dbReference>
<dbReference type="InterPro" id="IPR036188">
    <property type="entry name" value="FAD/NAD-bd_sf"/>
</dbReference>
<organism evidence="8 9">
    <name type="scientific">Phytohabitans suffuscus</name>
    <dbReference type="NCBI Taxonomy" id="624315"/>
    <lineage>
        <taxon>Bacteria</taxon>
        <taxon>Bacillati</taxon>
        <taxon>Actinomycetota</taxon>
        <taxon>Actinomycetes</taxon>
        <taxon>Micromonosporales</taxon>
        <taxon>Micromonosporaceae</taxon>
    </lineage>
</organism>
<dbReference type="EMBL" id="AP022871">
    <property type="protein sequence ID" value="BCB91798.1"/>
    <property type="molecule type" value="Genomic_DNA"/>
</dbReference>
<gene>
    <name evidence="8" type="ORF">Psuf_091110</name>
</gene>
<evidence type="ECO:0000256" key="2">
    <source>
        <dbReference type="ARBA" id="ARBA00022630"/>
    </source>
</evidence>
<name>A0A6F8Z0T4_9ACTN</name>
<dbReference type="AlphaFoldDB" id="A0A6F8Z0T4"/>
<comment type="cofactor">
    <cofactor evidence="1">
        <name>FAD</name>
        <dbReference type="ChEBI" id="CHEBI:57692"/>
    </cofactor>
</comment>
<keyword evidence="5" id="KW-0503">Monooxygenase</keyword>
<keyword evidence="3" id="KW-0274">FAD</keyword>
<keyword evidence="2" id="KW-0285">Flavoprotein</keyword>
<keyword evidence="4" id="KW-0560">Oxidoreductase</keyword>
<dbReference type="Pfam" id="PF01494">
    <property type="entry name" value="FAD_binding_3"/>
    <property type="match status" value="1"/>
</dbReference>
<dbReference type="InterPro" id="IPR050493">
    <property type="entry name" value="FAD-dep_Monooxygenase_BioMet"/>
</dbReference>
<accession>A0A6F8Z0T4</accession>
<dbReference type="PANTHER" id="PTHR13789">
    <property type="entry name" value="MONOOXYGENASE"/>
    <property type="match status" value="1"/>
</dbReference>
<evidence type="ECO:0000259" key="7">
    <source>
        <dbReference type="Pfam" id="PF01494"/>
    </source>
</evidence>
<dbReference type="InterPro" id="IPR002938">
    <property type="entry name" value="FAD-bd"/>
</dbReference>
<dbReference type="Proteomes" id="UP000503011">
    <property type="component" value="Chromosome"/>
</dbReference>